<dbReference type="STRING" id="604330.SAMN04489857_0343"/>
<dbReference type="PANTHER" id="PTHR11614">
    <property type="entry name" value="PHOSPHOLIPASE-RELATED"/>
    <property type="match status" value="1"/>
</dbReference>
<dbReference type="Proteomes" id="UP000198528">
    <property type="component" value="Unassembled WGS sequence"/>
</dbReference>
<dbReference type="EMBL" id="FMZL01000002">
    <property type="protein sequence ID" value="SDC05699.1"/>
    <property type="molecule type" value="Genomic_DNA"/>
</dbReference>
<dbReference type="InterPro" id="IPR051044">
    <property type="entry name" value="MAG_DAG_Lipase"/>
</dbReference>
<evidence type="ECO:0000259" key="1">
    <source>
        <dbReference type="Pfam" id="PF12146"/>
    </source>
</evidence>
<dbReference type="InterPro" id="IPR029058">
    <property type="entry name" value="AB_hydrolase_fold"/>
</dbReference>
<evidence type="ECO:0000313" key="3">
    <source>
        <dbReference type="Proteomes" id="UP000198528"/>
    </source>
</evidence>
<feature type="domain" description="Serine aminopeptidase S33" evidence="1">
    <location>
        <begin position="39"/>
        <end position="302"/>
    </location>
</feature>
<accession>A0A1G6IGP6</accession>
<gene>
    <name evidence="2" type="ORF">SAMN04487824_102169</name>
</gene>
<dbReference type="SUPFAM" id="SSF53474">
    <property type="entry name" value="alpha/beta-Hydrolases"/>
    <property type="match status" value="1"/>
</dbReference>
<dbReference type="AlphaFoldDB" id="A0A1G6IGP6"/>
<dbReference type="InterPro" id="IPR022742">
    <property type="entry name" value="Hydrolase_4"/>
</dbReference>
<dbReference type="Pfam" id="PF12146">
    <property type="entry name" value="Hydrolase_4"/>
    <property type="match status" value="1"/>
</dbReference>
<keyword evidence="3" id="KW-1185">Reference proteome</keyword>
<name>A0A1G6IGP6_9ACTN</name>
<dbReference type="RefSeq" id="WP_090845003.1">
    <property type="nucleotide sequence ID" value="NZ_FMZL01000002.1"/>
</dbReference>
<proteinExistence type="predicted"/>
<reference evidence="3" key="1">
    <citation type="submission" date="2016-10" db="EMBL/GenBank/DDBJ databases">
        <authorList>
            <person name="Varghese N."/>
            <person name="Submissions S."/>
        </authorList>
    </citation>
    <scope>NUCLEOTIDE SEQUENCE [LARGE SCALE GENOMIC DNA]</scope>
    <source>
        <strain evidence="3">DSM 22619</strain>
    </source>
</reference>
<dbReference type="Gene3D" id="3.40.50.1820">
    <property type="entry name" value="alpha/beta hydrolase"/>
    <property type="match status" value="1"/>
</dbReference>
<keyword evidence="2" id="KW-0378">Hydrolase</keyword>
<sequence length="331" mass="35623">MSQGEVARTPVSFASADGVSTIHGYAWYAGDPTVGHEARPRGVVVLVHGMAEHIERYDEFAHYLADGGYLVCGHNQIGHGSSAAPDRWGCLPAHGGSKILVEDVERLRALAATWCAPGTPCFVFGHSMGSFVARHYAATYGDRISGAVICGTGFVEPRTSRAGHAMAAAIARMRGQDHKSALLHAMADGAYAKAIPNRRTDFDWLSHNQRNVDAYIADDACGFMFSAGGYATLTELTAEVCTLECAQRVPHDLPLLYVAGAEDPVGDCGRGVVRSAELARRAGSTDVTYRIFDGMRHEVLQEDGHAAVFDCVRGWLDRHVPVPNQDPKMEA</sequence>
<evidence type="ECO:0000313" key="2">
    <source>
        <dbReference type="EMBL" id="SDC05699.1"/>
    </source>
</evidence>
<protein>
    <submittedName>
        <fullName evidence="2">Lysophospholipase, alpha-beta hydrolase superfamily</fullName>
    </submittedName>
</protein>
<organism evidence="2 3">
    <name type="scientific">Parafannyhessea umbonata</name>
    <dbReference type="NCBI Taxonomy" id="604330"/>
    <lineage>
        <taxon>Bacteria</taxon>
        <taxon>Bacillati</taxon>
        <taxon>Actinomycetota</taxon>
        <taxon>Coriobacteriia</taxon>
        <taxon>Coriobacteriales</taxon>
        <taxon>Atopobiaceae</taxon>
        <taxon>Parafannyhessea</taxon>
    </lineage>
</organism>
<dbReference type="GO" id="GO:0016787">
    <property type="term" value="F:hydrolase activity"/>
    <property type="evidence" value="ECO:0007669"/>
    <property type="project" value="UniProtKB-KW"/>
</dbReference>